<feature type="compositionally biased region" description="Polar residues" evidence="2">
    <location>
        <begin position="94"/>
        <end position="107"/>
    </location>
</feature>
<keyword evidence="4" id="KW-1185">Reference proteome</keyword>
<evidence type="ECO:0000256" key="2">
    <source>
        <dbReference type="SAM" id="MobiDB-lite"/>
    </source>
</evidence>
<proteinExistence type="predicted"/>
<sequence>MSPNEANRKIPQPSSPNAKRRRNEMQKTVNSRMQPGNRPRLSQQLDNTTAKKSRPLTKPRQSLIQPKTVQKDPPGMRSEKLKKETSKDLLKTLASKSVPVTPSTTRSESLHSGLPTSSGGHSSVRARKSGKQQQPTSMIVEKQKDETFKQKRLTDAIRGFDVLAVVFGQQVQKYSEDLHEALEQNRKYESQIKALEVKCEELLVAMNDDHTRQIENGTTISEDKFIKSFTVASN</sequence>
<dbReference type="OMA" id="KTHQDEN"/>
<feature type="coiled-coil region" evidence="1">
    <location>
        <begin position="171"/>
        <end position="205"/>
    </location>
</feature>
<organism evidence="3 4">
    <name type="scientific">Onchocerca volvulus</name>
    <dbReference type="NCBI Taxonomy" id="6282"/>
    <lineage>
        <taxon>Eukaryota</taxon>
        <taxon>Metazoa</taxon>
        <taxon>Ecdysozoa</taxon>
        <taxon>Nematoda</taxon>
        <taxon>Chromadorea</taxon>
        <taxon>Rhabditida</taxon>
        <taxon>Spirurina</taxon>
        <taxon>Spiruromorpha</taxon>
        <taxon>Filarioidea</taxon>
        <taxon>Onchocercidae</taxon>
        <taxon>Onchocerca</taxon>
    </lineage>
</organism>
<feature type="compositionally biased region" description="Basic and acidic residues" evidence="2">
    <location>
        <begin position="77"/>
        <end position="90"/>
    </location>
</feature>
<feature type="compositionally biased region" description="Polar residues" evidence="2">
    <location>
        <begin position="59"/>
        <end position="68"/>
    </location>
</feature>
<evidence type="ECO:0000256" key="1">
    <source>
        <dbReference type="SAM" id="Coils"/>
    </source>
</evidence>
<name>A0A8R1Y4H6_ONCVO</name>
<dbReference type="EnsemblMetazoa" id="OVOC9125.1">
    <property type="protein sequence ID" value="OVOC9125.1"/>
    <property type="gene ID" value="WBGene00245934"/>
</dbReference>
<accession>A0A8R1Y4H6</accession>
<protein>
    <submittedName>
        <fullName evidence="3">Uncharacterized protein</fullName>
    </submittedName>
</protein>
<dbReference type="AlphaFoldDB" id="A0A8R1Y4H6"/>
<evidence type="ECO:0000313" key="3">
    <source>
        <dbReference type="EnsemblMetazoa" id="OVOC9125.1"/>
    </source>
</evidence>
<reference evidence="4" key="1">
    <citation type="submission" date="2013-10" db="EMBL/GenBank/DDBJ databases">
        <title>Genome sequencing of Onchocerca volvulus.</title>
        <authorList>
            <person name="Cotton J."/>
            <person name="Tsai J."/>
            <person name="Stanley E."/>
            <person name="Tracey A."/>
            <person name="Holroyd N."/>
            <person name="Lustigman S."/>
            <person name="Berriman M."/>
        </authorList>
    </citation>
    <scope>NUCLEOTIDE SEQUENCE</scope>
</reference>
<reference evidence="3" key="2">
    <citation type="submission" date="2022-06" db="UniProtKB">
        <authorList>
            <consortium name="EnsemblMetazoa"/>
        </authorList>
    </citation>
    <scope>IDENTIFICATION</scope>
</reference>
<dbReference type="Proteomes" id="UP000024404">
    <property type="component" value="Unassembled WGS sequence"/>
</dbReference>
<feature type="region of interest" description="Disordered" evidence="2">
    <location>
        <begin position="1"/>
        <end position="137"/>
    </location>
</feature>
<keyword evidence="1" id="KW-0175">Coiled coil</keyword>
<evidence type="ECO:0000313" key="4">
    <source>
        <dbReference type="Proteomes" id="UP000024404"/>
    </source>
</evidence>
<dbReference type="EMBL" id="CMVM020000255">
    <property type="status" value="NOT_ANNOTATED_CDS"/>
    <property type="molecule type" value="Genomic_DNA"/>
</dbReference>
<feature type="compositionally biased region" description="Polar residues" evidence="2">
    <location>
        <begin position="26"/>
        <end position="50"/>
    </location>
</feature>